<sequence>MIRHIRIISRPYKQGQWLSACQKFNFNPNVKLNNCLSTQNHHNQKQGSSRWTEWEGILKRFVPIGVCLLAVMQWRAYRRKTKEGTVAKQWEVNCYCFLPLRTLSRCWGYVADTKLPEFARPTVYGTYAKTFGVNIAEAQYEDLKHYPSLADFFTRPLKEGVRKIDQQSCLISPCDGTVLSVGTVTNGQVEQVKGVTYYVKDFLGEKIDEQNINNNLSKEIHEHLLHKPHEGNTLYQCVIYLAPGDYHRFHSPAKWSPTHRRHFSGELLSVNPRIAHWLPGLFVLNERAVYLGEWEHGFFSYSAVGATNVGSIKVFFDKTLHTNQKKKTHKFKEVCLGSTVKLDKGDLLGEFRMGSTIVVIFEAPIHFKFSIGQGQKVRMGQSLGTVQSENRVIDIRQARNVRAGR</sequence>
<keyword evidence="4 13" id="KW-0210">Decarboxylase</keyword>
<comment type="pathway">
    <text evidence="13">Phospholipid metabolism; phosphatidylethanolamine biosynthesis; phosphatidylethanolamine from CDP-diacylglycerol: step 2/2.</text>
</comment>
<dbReference type="InterPro" id="IPR003817">
    <property type="entry name" value="PS_Dcarbxylase"/>
</dbReference>
<dbReference type="HAMAP" id="MF_03208">
    <property type="entry name" value="PS_decarb_PSD_B_type1_euk"/>
    <property type="match status" value="1"/>
</dbReference>
<dbReference type="OrthoDB" id="4330at2759"/>
<evidence type="ECO:0000256" key="8">
    <source>
        <dbReference type="ARBA" id="ARBA00023209"/>
    </source>
</evidence>
<comment type="pathway">
    <text evidence="1">Lipid metabolism.</text>
</comment>
<evidence type="ECO:0000256" key="1">
    <source>
        <dbReference type="ARBA" id="ARBA00005189"/>
    </source>
</evidence>
<comment type="catalytic activity">
    <reaction evidence="13">
        <text>a 1,2-diacyl-sn-glycero-3-phospho-L-serine + H(+) = a 1,2-diacyl-sn-glycero-3-phosphoethanolamine + CO2</text>
        <dbReference type="Rhea" id="RHEA:20828"/>
        <dbReference type="ChEBI" id="CHEBI:15378"/>
        <dbReference type="ChEBI" id="CHEBI:16526"/>
        <dbReference type="ChEBI" id="CHEBI:57262"/>
        <dbReference type="ChEBI" id="CHEBI:64612"/>
        <dbReference type="EC" id="4.1.1.65"/>
    </reaction>
</comment>
<keyword evidence="2 13" id="KW-0444">Lipid biosynthesis</keyword>
<comment type="similarity">
    <text evidence="13">Belongs to the phosphatidylserine decarboxylase family. PSD-B subfamily. Eukaryotic type I sub-subfamily.</text>
</comment>
<dbReference type="PANTHER" id="PTHR10067:SF6">
    <property type="entry name" value="PHOSPHATIDYLSERINE DECARBOXYLASE PROENZYME, MITOCHONDRIAL"/>
    <property type="match status" value="1"/>
</dbReference>
<evidence type="ECO:0000256" key="6">
    <source>
        <dbReference type="ARBA" id="ARBA00023098"/>
    </source>
</evidence>
<feature type="active site" description="Charge relay system; for autoendoproteolytic cleavage activity" evidence="13">
    <location>
        <position position="355"/>
    </location>
</feature>
<evidence type="ECO:0000313" key="15">
    <source>
        <dbReference type="Proteomes" id="UP001152799"/>
    </source>
</evidence>
<evidence type="ECO:0000256" key="13">
    <source>
        <dbReference type="HAMAP-Rule" id="MF_03208"/>
    </source>
</evidence>
<feature type="active site" description="Charge relay system; for autoendoproteolytic cleavage activity" evidence="13">
    <location>
        <position position="250"/>
    </location>
</feature>
<protein>
    <recommendedName>
        <fullName evidence="13">Phosphatidylserine decarboxylase proenzyme, mitochondrial</fullName>
        <ecNumber evidence="13">4.1.1.65</ecNumber>
    </recommendedName>
    <component>
        <recommendedName>
            <fullName evidence="13">Phosphatidylserine decarboxylase beta chain</fullName>
        </recommendedName>
    </component>
    <component>
        <recommendedName>
            <fullName evidence="13">Phosphatidylserine decarboxylase alpha chain</fullName>
        </recommendedName>
    </component>
</protein>
<comment type="PTM">
    <text evidence="13">Is synthesized initially as an inactive proenzyme. Formation of the active enzyme involves a self-maturation process in which the active site pyruvoyl group is generated from an internal serine residue via an autocatalytic post-translational modification. Two non-identical subunits are generated from the proenzyme in this reaction, and the pyruvate is formed at the N-terminus of the alpha chain, which is derived from the carboxyl end of the proenzyme. The autoendoproteolytic cleavage occurs by a canonical serine protease mechanism, in which the side chain hydroxyl group of the serine supplies its oxygen atom to form the C-terminus of the beta chain, while the remainder of the serine residue undergoes an oxidative deamination to produce ammonia and the pyruvoyl prosthetic group on the alpha chain. During this reaction, the Ser that is part of the protease active site of the proenzyme becomes the pyruvoyl prosthetic group, which constitutes an essential element of the active site of the mature decarboxylase.</text>
</comment>
<evidence type="ECO:0000256" key="12">
    <source>
        <dbReference type="ARBA" id="ARBA00045136"/>
    </source>
</evidence>
<feature type="topological domain" description="Mitochondrial matrix" evidence="13">
    <location>
        <begin position="1"/>
        <end position="60"/>
    </location>
</feature>
<evidence type="ECO:0000256" key="2">
    <source>
        <dbReference type="ARBA" id="ARBA00022516"/>
    </source>
</evidence>
<feature type="chain" id="PRO_5040552229" description="Phosphatidylserine decarboxylase alpha chain" evidence="13">
    <location>
        <begin position="355"/>
        <end position="405"/>
    </location>
</feature>
<reference evidence="14" key="1">
    <citation type="submission" date="2022-01" db="EMBL/GenBank/DDBJ databases">
        <authorList>
            <person name="King R."/>
        </authorList>
    </citation>
    <scope>NUCLEOTIDE SEQUENCE</scope>
</reference>
<comment type="subcellular location">
    <molecule>Phosphatidylserine decarboxylase alpha chain</molecule>
    <subcellularLocation>
        <location evidence="13">Mitochondrion inner membrane</location>
        <topology evidence="13">Peripheral membrane protein</topology>
        <orientation evidence="13">Intermembrane side</orientation>
    </subcellularLocation>
    <text evidence="13">Anchored to the mitochondrial inner membrane through its interaction with the integral membrane beta chain.</text>
</comment>
<keyword evidence="7 13" id="KW-0472">Membrane</keyword>
<dbReference type="AlphaFoldDB" id="A0A9N9QM32"/>
<name>A0A9N9QM32_9CUCU</name>
<evidence type="ECO:0000256" key="9">
    <source>
        <dbReference type="ARBA" id="ARBA00023239"/>
    </source>
</evidence>
<dbReference type="GO" id="GO:0016540">
    <property type="term" value="P:protein autoprocessing"/>
    <property type="evidence" value="ECO:0007669"/>
    <property type="project" value="UniProtKB-UniRule"/>
</dbReference>
<feature type="active site" description="Charge relay system; for autoendoproteolytic cleavage activity" evidence="13">
    <location>
        <position position="175"/>
    </location>
</feature>
<keyword evidence="13" id="KW-0865">Zymogen</keyword>
<feature type="chain" id="PRO_5040552230" description="Phosphatidylserine decarboxylase beta chain" evidence="13">
    <location>
        <begin position="1"/>
        <end position="354"/>
    </location>
</feature>
<evidence type="ECO:0000256" key="7">
    <source>
        <dbReference type="ARBA" id="ARBA00023136"/>
    </source>
</evidence>
<keyword evidence="13" id="KW-0496">Mitochondrion</keyword>
<feature type="site" description="Cleavage (non-hydrolytic); by autocatalysis" evidence="13">
    <location>
        <begin position="354"/>
        <end position="355"/>
    </location>
</feature>
<feature type="modified residue" description="Pyruvic acid (Ser); by autocatalysis" evidence="13">
    <location>
        <position position="355"/>
    </location>
</feature>
<dbReference type="GO" id="GO:0004609">
    <property type="term" value="F:phosphatidylserine decarboxylase activity"/>
    <property type="evidence" value="ECO:0007669"/>
    <property type="project" value="UniProtKB-UniRule"/>
</dbReference>
<dbReference type="EMBL" id="OU892278">
    <property type="protein sequence ID" value="CAG9764613.1"/>
    <property type="molecule type" value="Genomic_DNA"/>
</dbReference>
<dbReference type="InterPro" id="IPR033177">
    <property type="entry name" value="PSD-B"/>
</dbReference>
<feature type="active site" description="Schiff-base intermediate with substrate; via pyruvic acid; for decarboxylase activity" evidence="13">
    <location>
        <position position="355"/>
    </location>
</feature>
<keyword evidence="10 13" id="KW-1208">Phospholipid metabolism</keyword>
<dbReference type="InterPro" id="IPR033661">
    <property type="entry name" value="PSD_type1_euk"/>
</dbReference>
<dbReference type="EC" id="4.1.1.65" evidence="13"/>
<feature type="topological domain" description="Mitochondrial intermembrane" evidence="13">
    <location>
        <begin position="80"/>
        <end position="405"/>
    </location>
</feature>
<keyword evidence="11 13" id="KW-0670">Pyruvate</keyword>
<dbReference type="Pfam" id="PF02666">
    <property type="entry name" value="PS_Dcarbxylase"/>
    <property type="match status" value="1"/>
</dbReference>
<comment type="cofactor">
    <cofactor evidence="13">
        <name>pyruvate</name>
        <dbReference type="ChEBI" id="CHEBI:15361"/>
    </cofactor>
    <text evidence="13">Binds 1 pyruvoyl group covalently per subunit.</text>
</comment>
<proteinExistence type="inferred from homology"/>
<evidence type="ECO:0000313" key="14">
    <source>
        <dbReference type="EMBL" id="CAG9764613.1"/>
    </source>
</evidence>
<keyword evidence="15" id="KW-1185">Reference proteome</keyword>
<comment type="subcellular location">
    <molecule>Phosphatidylserine decarboxylase beta chain</molecule>
    <subcellularLocation>
        <location evidence="13">Mitochondrion inner membrane</location>
        <topology evidence="13">Single-pass membrane protein</topology>
        <orientation evidence="13">Intermembrane side</orientation>
    </subcellularLocation>
</comment>
<keyword evidence="6 13" id="KW-0443">Lipid metabolism</keyword>
<dbReference type="Proteomes" id="UP001152799">
    <property type="component" value="Chromosome 2"/>
</dbReference>
<dbReference type="PANTHER" id="PTHR10067">
    <property type="entry name" value="PHOSPHATIDYLSERINE DECARBOXYLASE"/>
    <property type="match status" value="1"/>
</dbReference>
<organism evidence="14 15">
    <name type="scientific">Ceutorhynchus assimilis</name>
    <name type="common">cabbage seed weevil</name>
    <dbReference type="NCBI Taxonomy" id="467358"/>
    <lineage>
        <taxon>Eukaryota</taxon>
        <taxon>Metazoa</taxon>
        <taxon>Ecdysozoa</taxon>
        <taxon>Arthropoda</taxon>
        <taxon>Hexapoda</taxon>
        <taxon>Insecta</taxon>
        <taxon>Pterygota</taxon>
        <taxon>Neoptera</taxon>
        <taxon>Endopterygota</taxon>
        <taxon>Coleoptera</taxon>
        <taxon>Polyphaga</taxon>
        <taxon>Cucujiformia</taxon>
        <taxon>Curculionidae</taxon>
        <taxon>Ceutorhynchinae</taxon>
        <taxon>Ceutorhynchus</taxon>
    </lineage>
</organism>
<keyword evidence="3 13" id="KW-0812">Transmembrane</keyword>
<evidence type="ECO:0000256" key="10">
    <source>
        <dbReference type="ARBA" id="ARBA00023264"/>
    </source>
</evidence>
<evidence type="ECO:0000256" key="11">
    <source>
        <dbReference type="ARBA" id="ARBA00023317"/>
    </source>
</evidence>
<evidence type="ECO:0000256" key="5">
    <source>
        <dbReference type="ARBA" id="ARBA00022989"/>
    </source>
</evidence>
<comment type="subunit">
    <text evidence="13">Heterodimer of a large membrane-associated beta subunit and a small pyruvoyl-containing alpha subunit.</text>
</comment>
<keyword evidence="13" id="KW-0999">Mitochondrion inner membrane</keyword>
<gene>
    <name evidence="14" type="ORF">CEUTPL_LOCUS5247</name>
</gene>
<dbReference type="NCBIfam" id="TIGR00163">
    <property type="entry name" value="PS_decarb"/>
    <property type="match status" value="1"/>
</dbReference>
<keyword evidence="9 13" id="KW-0456">Lyase</keyword>
<evidence type="ECO:0000256" key="4">
    <source>
        <dbReference type="ARBA" id="ARBA00022793"/>
    </source>
</evidence>
<accession>A0A9N9QM32</accession>
<evidence type="ECO:0000256" key="3">
    <source>
        <dbReference type="ARBA" id="ARBA00022692"/>
    </source>
</evidence>
<keyword evidence="8 13" id="KW-0594">Phospholipid biosynthesis</keyword>
<dbReference type="GO" id="GO:0005743">
    <property type="term" value="C:mitochondrial inner membrane"/>
    <property type="evidence" value="ECO:0007669"/>
    <property type="project" value="UniProtKB-SubCell"/>
</dbReference>
<keyword evidence="5 13" id="KW-1133">Transmembrane helix</keyword>
<dbReference type="GO" id="GO:0006646">
    <property type="term" value="P:phosphatidylethanolamine biosynthetic process"/>
    <property type="evidence" value="ECO:0007669"/>
    <property type="project" value="UniProtKB-UniRule"/>
</dbReference>
<comment type="function">
    <text evidence="12">Catalyzes the formation of phosphatidylethanolamine (PtdEtn) from phosphatidylserine (PtdSer). Plays a central role in phospholipid metabolism and in the interorganelle trafficking of phosphatidylserine. May be involved in lipid droplet biogenesis at the endoplasmic reticulum membrane.</text>
</comment>